<dbReference type="GO" id="GO:0004181">
    <property type="term" value="F:metallocarboxypeptidase activity"/>
    <property type="evidence" value="ECO:0007669"/>
    <property type="project" value="InterPro"/>
</dbReference>
<keyword evidence="8" id="KW-0732">Signal</keyword>
<dbReference type="Proteomes" id="UP000460435">
    <property type="component" value="Unassembled WGS sequence"/>
</dbReference>
<keyword evidence="3" id="KW-0645">Protease</keyword>
<evidence type="ECO:0000256" key="7">
    <source>
        <dbReference type="PROSITE-ProRule" id="PRU01379"/>
    </source>
</evidence>
<evidence type="ECO:0000256" key="4">
    <source>
        <dbReference type="ARBA" id="ARBA00022801"/>
    </source>
</evidence>
<comment type="cofactor">
    <cofactor evidence="1">
        <name>Zn(2+)</name>
        <dbReference type="ChEBI" id="CHEBI:29105"/>
    </cofactor>
</comment>
<evidence type="ECO:0000259" key="9">
    <source>
        <dbReference type="PROSITE" id="PS52035"/>
    </source>
</evidence>
<dbReference type="Pfam" id="PF00246">
    <property type="entry name" value="Peptidase_M14"/>
    <property type="match status" value="1"/>
</dbReference>
<keyword evidence="11" id="KW-1185">Reference proteome</keyword>
<reference evidence="10 11" key="1">
    <citation type="submission" date="2019-11" db="EMBL/GenBank/DDBJ databases">
        <authorList>
            <person name="Li X.-J."/>
            <person name="Feng X.-M."/>
        </authorList>
    </citation>
    <scope>NUCLEOTIDE SEQUENCE [LARGE SCALE GENOMIC DNA]</scope>
    <source>
        <strain evidence="10 11">XMNu-373</strain>
    </source>
</reference>
<keyword evidence="4" id="KW-0378">Hydrolase</keyword>
<dbReference type="EMBL" id="WLZY01000001">
    <property type="protein sequence ID" value="NDL56134.1"/>
    <property type="molecule type" value="Genomic_DNA"/>
</dbReference>
<evidence type="ECO:0000256" key="3">
    <source>
        <dbReference type="ARBA" id="ARBA00022670"/>
    </source>
</evidence>
<organism evidence="10 11">
    <name type="scientific">Phytoactinopolyspora mesophila</name>
    <dbReference type="NCBI Taxonomy" id="2650750"/>
    <lineage>
        <taxon>Bacteria</taxon>
        <taxon>Bacillati</taxon>
        <taxon>Actinomycetota</taxon>
        <taxon>Actinomycetes</taxon>
        <taxon>Jiangellales</taxon>
        <taxon>Jiangellaceae</taxon>
        <taxon>Phytoactinopolyspora</taxon>
    </lineage>
</organism>
<proteinExistence type="inferred from homology"/>
<keyword evidence="6" id="KW-0482">Metalloprotease</keyword>
<dbReference type="SMART" id="SM00631">
    <property type="entry name" value="Zn_pept"/>
    <property type="match status" value="1"/>
</dbReference>
<keyword evidence="5" id="KW-0862">Zinc</keyword>
<gene>
    <name evidence="10" type="ORF">F7O44_03495</name>
</gene>
<dbReference type="Gene3D" id="3.40.630.10">
    <property type="entry name" value="Zn peptidases"/>
    <property type="match status" value="1"/>
</dbReference>
<dbReference type="PROSITE" id="PS52035">
    <property type="entry name" value="PEPTIDASE_M14"/>
    <property type="match status" value="1"/>
</dbReference>
<sequence length="771" mass="83048">MIGQGNGTRRRPRKRIGALVLASAMVAALPLGAATAPVAAQGNPGTGQPGVEILEPTTEQPAAGVPGEPVEVVFTSTRAWPYVVDYRETSSDGEWTEFADGSGRDAAVSGENTIEVVLPESAEAGDHDLRLRLFTPGSDPDRHRPRAEDVVPAALVVSDDTPGAHVTDFSGDVVGEAPADWSQQWRDSDWTVLDDPSRLRHEVDDAGGRRALTWDEPGDDGWIEGDVEVSAVVQMPDGFTATRFQLPIHVSGEAGAESAYYLDGRAGSVRLNRYVDGAFTMLSEVDLSHTVDSGAWYRVVLQRDGGTLRVKFWPNGMDEPDEWLITATDDRLDAGRVGVAHFTAGSVNDWAWYSVGTGGESAPRAPADLFPLPDPDPLLTGFEERGGSFWTTEAEELEFLQAVDAASERMSFTQVGESVEGRPVHLVRLGYPAPPADDEIAAGRSVLVLGSQHGNEPAPREMTLQLLRELALTDDDALVDQLAETTVLFIPTANPDGRVANTRQNAAGIDTNRDHLHVNTPEGQTMARVLRDFTPDITVDAHERPSGRNPDMELLWPRNLNVYEPVRELSQQLVEDYVWPDTEDAGYTVGLYGPNPGAPGDENETIARNVIGLRHGLGMLTETGGQDPTVSRVDAQVASVHGVLRFHRERIDDVAEAVTAAPLHKEAVGADQSEPFFLFGADNDPPADEDVLDPPPCGYVIGAAQAQQIETPAELFGLVTEQVTDDQVFVTMAQPMMTVVPLLLDPDARANLVDGTALYDPAECADPASAR</sequence>
<dbReference type="CDD" id="cd06242">
    <property type="entry name" value="M14-like"/>
    <property type="match status" value="1"/>
</dbReference>
<accession>A0A7K3LYP5</accession>
<evidence type="ECO:0000256" key="1">
    <source>
        <dbReference type="ARBA" id="ARBA00001947"/>
    </source>
</evidence>
<feature type="signal peptide" evidence="8">
    <location>
        <begin position="1"/>
        <end position="33"/>
    </location>
</feature>
<comment type="caution">
    <text evidence="10">The sequence shown here is derived from an EMBL/GenBank/DDBJ whole genome shotgun (WGS) entry which is preliminary data.</text>
</comment>
<dbReference type="AlphaFoldDB" id="A0A7K3LYP5"/>
<dbReference type="SUPFAM" id="SSF53187">
    <property type="entry name" value="Zn-dependent exopeptidases"/>
    <property type="match status" value="1"/>
</dbReference>
<dbReference type="InterPro" id="IPR000834">
    <property type="entry name" value="Peptidase_M14"/>
</dbReference>
<evidence type="ECO:0000256" key="6">
    <source>
        <dbReference type="ARBA" id="ARBA00023049"/>
    </source>
</evidence>
<protein>
    <recommendedName>
        <fullName evidence="9">Peptidase M14 domain-containing protein</fullName>
    </recommendedName>
</protein>
<evidence type="ECO:0000313" key="10">
    <source>
        <dbReference type="EMBL" id="NDL56134.1"/>
    </source>
</evidence>
<name>A0A7K3LYP5_9ACTN</name>
<evidence type="ECO:0000256" key="5">
    <source>
        <dbReference type="ARBA" id="ARBA00022833"/>
    </source>
</evidence>
<feature type="active site" description="Proton donor/acceptor" evidence="7">
    <location>
        <position position="622"/>
    </location>
</feature>
<dbReference type="PANTHER" id="PTHR11705:SF143">
    <property type="entry name" value="SLL0236 PROTEIN"/>
    <property type="match status" value="1"/>
</dbReference>
<evidence type="ECO:0000256" key="2">
    <source>
        <dbReference type="ARBA" id="ARBA00005988"/>
    </source>
</evidence>
<dbReference type="PANTHER" id="PTHR11705">
    <property type="entry name" value="PROTEASE FAMILY M14 CARBOXYPEPTIDASE A,B"/>
    <property type="match status" value="1"/>
</dbReference>
<dbReference type="RefSeq" id="WP_162448762.1">
    <property type="nucleotide sequence ID" value="NZ_WLZY01000001.1"/>
</dbReference>
<dbReference type="GO" id="GO:0008270">
    <property type="term" value="F:zinc ion binding"/>
    <property type="evidence" value="ECO:0007669"/>
    <property type="project" value="InterPro"/>
</dbReference>
<feature type="domain" description="Peptidase M14" evidence="9">
    <location>
        <begin position="389"/>
        <end position="647"/>
    </location>
</feature>
<evidence type="ECO:0000313" key="11">
    <source>
        <dbReference type="Proteomes" id="UP000460435"/>
    </source>
</evidence>
<dbReference type="GO" id="GO:0006508">
    <property type="term" value="P:proteolysis"/>
    <property type="evidence" value="ECO:0007669"/>
    <property type="project" value="UniProtKB-KW"/>
</dbReference>
<feature type="chain" id="PRO_5029792645" description="Peptidase M14 domain-containing protein" evidence="8">
    <location>
        <begin position="34"/>
        <end position="771"/>
    </location>
</feature>
<dbReference type="Gene3D" id="2.60.120.560">
    <property type="entry name" value="Exo-inulinase, domain 1"/>
    <property type="match status" value="1"/>
</dbReference>
<dbReference type="GO" id="GO:0005615">
    <property type="term" value="C:extracellular space"/>
    <property type="evidence" value="ECO:0007669"/>
    <property type="project" value="TreeGrafter"/>
</dbReference>
<evidence type="ECO:0000256" key="8">
    <source>
        <dbReference type="SAM" id="SignalP"/>
    </source>
</evidence>
<comment type="similarity">
    <text evidence="2 7">Belongs to the peptidase M14 family.</text>
</comment>